<proteinExistence type="predicted"/>
<keyword evidence="3" id="KW-1185">Reference proteome</keyword>
<evidence type="ECO:0000313" key="3">
    <source>
        <dbReference type="Proteomes" id="UP001140513"/>
    </source>
</evidence>
<feature type="compositionally biased region" description="Low complexity" evidence="1">
    <location>
        <begin position="429"/>
        <end position="439"/>
    </location>
</feature>
<dbReference type="AlphaFoldDB" id="A0A9W9CH00"/>
<evidence type="ECO:0008006" key="4">
    <source>
        <dbReference type="Google" id="ProtNLM"/>
    </source>
</evidence>
<protein>
    <recommendedName>
        <fullName evidence="4">Ankyrin</fullName>
    </recommendedName>
</protein>
<dbReference type="Proteomes" id="UP001140513">
    <property type="component" value="Unassembled WGS sequence"/>
</dbReference>
<feature type="compositionally biased region" description="Polar residues" evidence="1">
    <location>
        <begin position="401"/>
        <end position="410"/>
    </location>
</feature>
<sequence>MRNNGSDSDSETESRNQRKAGDDDGSDNYSSGPDDDGDFEPEGEQGLGNGQDVQLDDHQKIRQCWEQIMYDLKDDKLKDSDDAQEMFFTKHKASLGPALDWAPKDVPIHTRNVLFKLAYEGKPELPHLVKLLVEEYPQLLQDTGMSGHRAFDFALEGKLDWFIKAVVESGIQDKDLEKALAPVKANNGQAGSKSNCIHKAITMDIDPSLTKKLIERASSDLLTAQDDVGLTPLHHSVHYRRCIKGRGRVVRALLRCGDQALDKRTLPPGSYSAYRYHVQTRPQKPLIAAADEVEGKTEQKARRGQERERPRLGEDKKPMPGADKGSPVTEQKKSKNEDKEKEKDKGKEKGKDTSTRSSAGLQQVAALNNMALQQTNVNVVMDGPVPTPQANEGRPVLVSAPSVNGTSAPYTPTLEAQRHLPPSSNGSVTTATTRPTAAASKPSGSSRNPKPSTSKADEVAKDLKRCYFRSIFKPQPGDQHTVQRNHASAEDFLYGDNKECRAICFQFPPVHRKEPEKIDFDCFKESYKWFAFDPMLLYVDFGKFRREWPDDPRSVKNRSLQGIGRRDLVDFFAWLYKDKGVRSIIKVSVDDEDDVPHCDDGIVASLKRFDIEILDWRKADLCPLAIQQACKRSPNLRELHLCWSGNNAILRSWSAPDGLACLPELEQIHIYEIKVRSQTAHRRDCN</sequence>
<dbReference type="InterPro" id="IPR036770">
    <property type="entry name" value="Ankyrin_rpt-contain_sf"/>
</dbReference>
<comment type="caution">
    <text evidence="2">The sequence shown here is derived from an EMBL/GenBank/DDBJ whole genome shotgun (WGS) entry which is preliminary data.</text>
</comment>
<gene>
    <name evidence="2" type="ORF">N0V89_001699</name>
</gene>
<evidence type="ECO:0000256" key="1">
    <source>
        <dbReference type="SAM" id="MobiDB-lite"/>
    </source>
</evidence>
<dbReference type="Gene3D" id="1.25.40.20">
    <property type="entry name" value="Ankyrin repeat-containing domain"/>
    <property type="match status" value="1"/>
</dbReference>
<feature type="compositionally biased region" description="Acidic residues" evidence="1">
    <location>
        <begin position="33"/>
        <end position="43"/>
    </location>
</feature>
<feature type="compositionally biased region" description="Polar residues" evidence="1">
    <location>
        <begin position="442"/>
        <end position="454"/>
    </location>
</feature>
<dbReference type="RefSeq" id="XP_056077332.1">
    <property type="nucleotide sequence ID" value="XM_056210510.1"/>
</dbReference>
<dbReference type="GeneID" id="80905229"/>
<feature type="region of interest" description="Disordered" evidence="1">
    <location>
        <begin position="289"/>
        <end position="358"/>
    </location>
</feature>
<organism evidence="2 3">
    <name type="scientific">Didymosphaeria variabile</name>
    <dbReference type="NCBI Taxonomy" id="1932322"/>
    <lineage>
        <taxon>Eukaryota</taxon>
        <taxon>Fungi</taxon>
        <taxon>Dikarya</taxon>
        <taxon>Ascomycota</taxon>
        <taxon>Pezizomycotina</taxon>
        <taxon>Dothideomycetes</taxon>
        <taxon>Pleosporomycetidae</taxon>
        <taxon>Pleosporales</taxon>
        <taxon>Massarineae</taxon>
        <taxon>Didymosphaeriaceae</taxon>
        <taxon>Didymosphaeria</taxon>
    </lineage>
</organism>
<feature type="compositionally biased region" description="Basic and acidic residues" evidence="1">
    <location>
        <begin position="330"/>
        <end position="354"/>
    </location>
</feature>
<feature type="region of interest" description="Disordered" evidence="1">
    <location>
        <begin position="1"/>
        <end position="55"/>
    </location>
</feature>
<evidence type="ECO:0000313" key="2">
    <source>
        <dbReference type="EMBL" id="KAJ4361130.1"/>
    </source>
</evidence>
<dbReference type="OrthoDB" id="206201at2759"/>
<dbReference type="EMBL" id="JAPEUX010000001">
    <property type="protein sequence ID" value="KAJ4361130.1"/>
    <property type="molecule type" value="Genomic_DNA"/>
</dbReference>
<feature type="compositionally biased region" description="Basic and acidic residues" evidence="1">
    <location>
        <begin position="293"/>
        <end position="318"/>
    </location>
</feature>
<reference evidence="2" key="1">
    <citation type="submission" date="2022-10" db="EMBL/GenBank/DDBJ databases">
        <title>Tapping the CABI collections for fungal endophytes: first genome assemblies for Collariella, Neodidymelliopsis, Ascochyta clinopodiicola, Didymella pomorum, Didymosphaeria variabile, Neocosmospora piperis and Neocucurbitaria cava.</title>
        <authorList>
            <person name="Hill R."/>
        </authorList>
    </citation>
    <scope>NUCLEOTIDE SEQUENCE</scope>
    <source>
        <strain evidence="2">IMI 356815</strain>
    </source>
</reference>
<feature type="region of interest" description="Disordered" evidence="1">
    <location>
        <begin position="382"/>
        <end position="457"/>
    </location>
</feature>
<name>A0A9W9CH00_9PLEO</name>
<accession>A0A9W9CH00</accession>
<feature type="compositionally biased region" description="Basic and acidic residues" evidence="1">
    <location>
        <begin position="12"/>
        <end position="22"/>
    </location>
</feature>